<dbReference type="Proteomes" id="UP000755551">
    <property type="component" value="Unassembled WGS sequence"/>
</dbReference>
<keyword evidence="1" id="KW-1133">Transmembrane helix</keyword>
<feature type="domain" description="DUF4234" evidence="2">
    <location>
        <begin position="33"/>
        <end position="128"/>
    </location>
</feature>
<comment type="caution">
    <text evidence="3">The sequence shown here is derived from an EMBL/GenBank/DDBJ whole genome shotgun (WGS) entry which is preliminary data.</text>
</comment>
<keyword evidence="1" id="KW-0472">Membrane</keyword>
<name>A0ABS6M7R4_9GAMM</name>
<evidence type="ECO:0000256" key="1">
    <source>
        <dbReference type="SAM" id="Phobius"/>
    </source>
</evidence>
<proteinExistence type="predicted"/>
<feature type="transmembrane region" description="Helical" evidence="1">
    <location>
        <begin position="97"/>
        <end position="119"/>
    </location>
</feature>
<dbReference type="InterPro" id="IPR025328">
    <property type="entry name" value="DUF4234"/>
</dbReference>
<dbReference type="EMBL" id="JAHQZT010000003">
    <property type="protein sequence ID" value="MBV0932332.1"/>
    <property type="molecule type" value="Genomic_DNA"/>
</dbReference>
<dbReference type="Pfam" id="PF14018">
    <property type="entry name" value="DUF4234"/>
    <property type="match status" value="1"/>
</dbReference>
<protein>
    <submittedName>
        <fullName evidence="3">DUF4234 domain-containing protein</fullName>
    </submittedName>
</protein>
<dbReference type="RefSeq" id="WP_217333760.1">
    <property type="nucleotide sequence ID" value="NZ_JAHQZT010000003.1"/>
</dbReference>
<organism evidence="3 4">
    <name type="scientific">Marinobacterium weihaiense</name>
    <dbReference type="NCBI Taxonomy" id="2851016"/>
    <lineage>
        <taxon>Bacteria</taxon>
        <taxon>Pseudomonadati</taxon>
        <taxon>Pseudomonadota</taxon>
        <taxon>Gammaproteobacteria</taxon>
        <taxon>Oceanospirillales</taxon>
        <taxon>Oceanospirillaceae</taxon>
        <taxon>Marinobacterium</taxon>
    </lineage>
</organism>
<gene>
    <name evidence="3" type="ORF">KTN04_03135</name>
</gene>
<evidence type="ECO:0000313" key="4">
    <source>
        <dbReference type="Proteomes" id="UP000755551"/>
    </source>
</evidence>
<sequence length="167" mass="18623">MNQVADNPYVAPEAELEVQHEAGDLSVFPRFTTWAVFGLTIITLGIYAVYWMYSRTRHLNSITEDRISNGFVGAAVGVYIASGVSSIMMGLTDASALSGTMVLIDGLLGLASWILMLVWAFKFRNRLNRVTDSRGKPTWAGPILTFFFSVFYLSYKVNQHLDIRASR</sequence>
<feature type="transmembrane region" description="Helical" evidence="1">
    <location>
        <begin position="31"/>
        <end position="50"/>
    </location>
</feature>
<keyword evidence="4" id="KW-1185">Reference proteome</keyword>
<reference evidence="3 4" key="1">
    <citation type="submission" date="2021-06" db="EMBL/GenBank/DDBJ databases">
        <title>Bacterium isolated from marine sediment.</title>
        <authorList>
            <person name="Zhu K.-L."/>
            <person name="Du Z.-J."/>
            <person name="Liang Q.-Y."/>
        </authorList>
    </citation>
    <scope>NUCLEOTIDE SEQUENCE [LARGE SCALE GENOMIC DNA]</scope>
    <source>
        <strain evidence="3 4">A346</strain>
    </source>
</reference>
<evidence type="ECO:0000313" key="3">
    <source>
        <dbReference type="EMBL" id="MBV0932332.1"/>
    </source>
</evidence>
<evidence type="ECO:0000259" key="2">
    <source>
        <dbReference type="Pfam" id="PF14018"/>
    </source>
</evidence>
<accession>A0ABS6M7R4</accession>
<keyword evidence="1" id="KW-0812">Transmembrane</keyword>
<feature type="transmembrane region" description="Helical" evidence="1">
    <location>
        <begin position="71"/>
        <end position="91"/>
    </location>
</feature>